<reference evidence="2 3" key="2">
    <citation type="submission" date="2009-02" db="EMBL/GenBank/DDBJ databases">
        <title>Draft genome sequence of Blautia hydrogenotrophica DSM 10507 (Ruminococcus hydrogenotrophicus DSM 10507).</title>
        <authorList>
            <person name="Sudarsanam P."/>
            <person name="Ley R."/>
            <person name="Guruge J."/>
            <person name="Turnbaugh P.J."/>
            <person name="Mahowald M."/>
            <person name="Liep D."/>
            <person name="Gordon J."/>
        </authorList>
    </citation>
    <scope>NUCLEOTIDE SEQUENCE [LARGE SCALE GENOMIC DNA]</scope>
    <source>
        <strain evidence="3">DSM 10507 / JCM 14656 / S5a33</strain>
    </source>
</reference>
<protein>
    <recommendedName>
        <fullName evidence="4">DUF551 domain-containing protein</fullName>
    </recommendedName>
</protein>
<feature type="coiled-coil region" evidence="1">
    <location>
        <begin position="1"/>
        <end position="28"/>
    </location>
</feature>
<dbReference type="AlphaFoldDB" id="C0CR18"/>
<dbReference type="RefSeq" id="WP_005951472.1">
    <property type="nucleotide sequence ID" value="NZ_CP136423.1"/>
</dbReference>
<evidence type="ECO:0000313" key="3">
    <source>
        <dbReference type="Proteomes" id="UP000003100"/>
    </source>
</evidence>
<name>C0CR18_BLAHS</name>
<proteinExistence type="predicted"/>
<dbReference type="Proteomes" id="UP000003100">
    <property type="component" value="Unassembled WGS sequence"/>
</dbReference>
<evidence type="ECO:0000256" key="1">
    <source>
        <dbReference type="SAM" id="Coils"/>
    </source>
</evidence>
<keyword evidence="3" id="KW-1185">Reference proteome</keyword>
<gene>
    <name evidence="2" type="ORF">RUMHYD_03331</name>
</gene>
<reference evidence="2 3" key="1">
    <citation type="submission" date="2009-01" db="EMBL/GenBank/DDBJ databases">
        <authorList>
            <person name="Fulton L."/>
            <person name="Clifton S."/>
            <person name="Fulton B."/>
            <person name="Xu J."/>
            <person name="Minx P."/>
            <person name="Pepin K.H."/>
            <person name="Johnson M."/>
            <person name="Bhonagiri V."/>
            <person name="Nash W.E."/>
            <person name="Mardis E.R."/>
            <person name="Wilson R.K."/>
        </authorList>
    </citation>
    <scope>NUCLEOTIDE SEQUENCE [LARGE SCALE GENOMIC DNA]</scope>
    <source>
        <strain evidence="3">DSM 10507 / JCM 14656 / S5a33</strain>
    </source>
</reference>
<dbReference type="EMBL" id="ACBZ01000177">
    <property type="protein sequence ID" value="EEG47781.1"/>
    <property type="molecule type" value="Genomic_DNA"/>
</dbReference>
<evidence type="ECO:0000313" key="2">
    <source>
        <dbReference type="EMBL" id="EEG47781.1"/>
    </source>
</evidence>
<comment type="caution">
    <text evidence="2">The sequence shown here is derived from an EMBL/GenBank/DDBJ whole genome shotgun (WGS) entry which is preliminary data.</text>
</comment>
<dbReference type="GeneID" id="86822245"/>
<dbReference type="PATRIC" id="fig|476272.21.peg.607"/>
<dbReference type="HOGENOM" id="CLU_1966293_0_0_9"/>
<sequence>MQELEKILEEIDKEIAKERVICEDLEDTPGWRLYEKTMNRAKDIIRKHMNGGWIPCEKRMPDKEEYCGGDSRGIPWLKRLEIAYMTDTVEYIHGCYDGCKWFDKRYGKIENVIAWKIHEPYHPERRR</sequence>
<keyword evidence="1" id="KW-0175">Coiled coil</keyword>
<organism evidence="2 3">
    <name type="scientific">Blautia hydrogenotrophica (strain DSM 10507 / JCM 14656 / S5a33)</name>
    <name type="common">Ruminococcus hydrogenotrophicus</name>
    <dbReference type="NCBI Taxonomy" id="476272"/>
    <lineage>
        <taxon>Bacteria</taxon>
        <taxon>Bacillati</taxon>
        <taxon>Bacillota</taxon>
        <taxon>Clostridia</taxon>
        <taxon>Lachnospirales</taxon>
        <taxon>Lachnospiraceae</taxon>
        <taxon>Blautia</taxon>
    </lineage>
</organism>
<evidence type="ECO:0008006" key="4">
    <source>
        <dbReference type="Google" id="ProtNLM"/>
    </source>
</evidence>
<accession>C0CR18</accession>